<evidence type="ECO:0000256" key="4">
    <source>
        <dbReference type="ARBA" id="ARBA00022692"/>
    </source>
</evidence>
<keyword evidence="10" id="KW-1185">Reference proteome</keyword>
<dbReference type="CDD" id="cd06261">
    <property type="entry name" value="TM_PBP2"/>
    <property type="match status" value="1"/>
</dbReference>
<dbReference type="RefSeq" id="WP_380094487.1">
    <property type="nucleotide sequence ID" value="NZ_JBHRYD010000001.1"/>
</dbReference>
<keyword evidence="3" id="KW-1003">Cell membrane</keyword>
<accession>A0ABV7WWB7</accession>
<gene>
    <name evidence="9" type="ORF">ACFOOL_02245</name>
</gene>
<sequence length="265" mass="29010">MQTSFKMLERHGRYLAPAAMFLLIVVAWEYAPTLFSIPEFVLPRLSRVVAVLVDTRSIPVFFDNALVTLTEALAGLLIGGGLGLIFGIALSQSRLLMATFYPYIVALQCMPKVALAPLLVIWFGFGLTSKIMVVALLCFFPMLVNTITGLRSVSRENLELFQAIRAPVRATLVHLYIPAAMPNILTGVELAIVVSLLGAIVGEFVGAEKGLGVMLVQAQFQMNIPAVFAILLILVALGLLFNLSVKLIRQRLLFWIPQEAGQGRR</sequence>
<keyword evidence="6 7" id="KW-0472">Membrane</keyword>
<evidence type="ECO:0000313" key="9">
    <source>
        <dbReference type="EMBL" id="MFC3703575.1"/>
    </source>
</evidence>
<comment type="caution">
    <text evidence="9">The sequence shown here is derived from an EMBL/GenBank/DDBJ whole genome shotgun (WGS) entry which is preliminary data.</text>
</comment>
<evidence type="ECO:0000256" key="5">
    <source>
        <dbReference type="ARBA" id="ARBA00022989"/>
    </source>
</evidence>
<evidence type="ECO:0000256" key="1">
    <source>
        <dbReference type="ARBA" id="ARBA00004651"/>
    </source>
</evidence>
<feature type="domain" description="ABC transmembrane type-1" evidence="8">
    <location>
        <begin position="65"/>
        <end position="245"/>
    </location>
</feature>
<evidence type="ECO:0000256" key="6">
    <source>
        <dbReference type="ARBA" id="ARBA00023136"/>
    </source>
</evidence>
<name>A0ABV7WWB7_9HYPH</name>
<reference evidence="10" key="1">
    <citation type="journal article" date="2019" name="Int. J. Syst. Evol. Microbiol.">
        <title>The Global Catalogue of Microorganisms (GCM) 10K type strain sequencing project: providing services to taxonomists for standard genome sequencing and annotation.</title>
        <authorList>
            <consortium name="The Broad Institute Genomics Platform"/>
            <consortium name="The Broad Institute Genome Sequencing Center for Infectious Disease"/>
            <person name="Wu L."/>
            <person name="Ma J."/>
        </authorList>
    </citation>
    <scope>NUCLEOTIDE SEQUENCE [LARGE SCALE GENOMIC DNA]</scope>
    <source>
        <strain evidence="10">KCTC 42281</strain>
    </source>
</reference>
<proteinExistence type="inferred from homology"/>
<evidence type="ECO:0000259" key="8">
    <source>
        <dbReference type="PROSITE" id="PS50928"/>
    </source>
</evidence>
<dbReference type="PANTHER" id="PTHR30151">
    <property type="entry name" value="ALKANE SULFONATE ABC TRANSPORTER-RELATED, MEMBRANE SUBUNIT"/>
    <property type="match status" value="1"/>
</dbReference>
<dbReference type="PROSITE" id="PS50928">
    <property type="entry name" value="ABC_TM1"/>
    <property type="match status" value="1"/>
</dbReference>
<feature type="transmembrane region" description="Helical" evidence="7">
    <location>
        <begin position="72"/>
        <end position="91"/>
    </location>
</feature>
<evidence type="ECO:0000313" key="10">
    <source>
        <dbReference type="Proteomes" id="UP001595613"/>
    </source>
</evidence>
<feature type="transmembrane region" description="Helical" evidence="7">
    <location>
        <begin position="131"/>
        <end position="154"/>
    </location>
</feature>
<evidence type="ECO:0000256" key="3">
    <source>
        <dbReference type="ARBA" id="ARBA00022475"/>
    </source>
</evidence>
<keyword evidence="5 7" id="KW-1133">Transmembrane helix</keyword>
<dbReference type="InterPro" id="IPR000515">
    <property type="entry name" value="MetI-like"/>
</dbReference>
<dbReference type="Proteomes" id="UP001595613">
    <property type="component" value="Unassembled WGS sequence"/>
</dbReference>
<feature type="transmembrane region" description="Helical" evidence="7">
    <location>
        <begin position="103"/>
        <end position="125"/>
    </location>
</feature>
<comment type="subcellular location">
    <subcellularLocation>
        <location evidence="1 7">Cell membrane</location>
        <topology evidence="1 7">Multi-pass membrane protein</topology>
    </subcellularLocation>
</comment>
<feature type="transmembrane region" description="Helical" evidence="7">
    <location>
        <begin position="12"/>
        <end position="31"/>
    </location>
</feature>
<dbReference type="EMBL" id="JBHRYD010000001">
    <property type="protein sequence ID" value="MFC3703575.1"/>
    <property type="molecule type" value="Genomic_DNA"/>
</dbReference>
<evidence type="ECO:0000256" key="2">
    <source>
        <dbReference type="ARBA" id="ARBA00022448"/>
    </source>
</evidence>
<evidence type="ECO:0000256" key="7">
    <source>
        <dbReference type="RuleBase" id="RU363032"/>
    </source>
</evidence>
<feature type="transmembrane region" description="Helical" evidence="7">
    <location>
        <begin position="175"/>
        <end position="202"/>
    </location>
</feature>
<organism evidence="9 10">
    <name type="scientific">Devosia honganensis</name>
    <dbReference type="NCBI Taxonomy" id="1610527"/>
    <lineage>
        <taxon>Bacteria</taxon>
        <taxon>Pseudomonadati</taxon>
        <taxon>Pseudomonadota</taxon>
        <taxon>Alphaproteobacteria</taxon>
        <taxon>Hyphomicrobiales</taxon>
        <taxon>Devosiaceae</taxon>
        <taxon>Devosia</taxon>
    </lineage>
</organism>
<keyword evidence="4 7" id="KW-0812">Transmembrane</keyword>
<keyword evidence="2 7" id="KW-0813">Transport</keyword>
<dbReference type="SUPFAM" id="SSF161098">
    <property type="entry name" value="MetI-like"/>
    <property type="match status" value="1"/>
</dbReference>
<dbReference type="Pfam" id="PF00528">
    <property type="entry name" value="BPD_transp_1"/>
    <property type="match status" value="1"/>
</dbReference>
<dbReference type="PANTHER" id="PTHR30151:SF20">
    <property type="entry name" value="ABC TRANSPORTER PERMEASE PROTEIN HI_0355-RELATED"/>
    <property type="match status" value="1"/>
</dbReference>
<protein>
    <submittedName>
        <fullName evidence="9">ABC transporter permease</fullName>
    </submittedName>
</protein>
<feature type="transmembrane region" description="Helical" evidence="7">
    <location>
        <begin position="222"/>
        <end position="243"/>
    </location>
</feature>
<comment type="similarity">
    <text evidence="7">Belongs to the binding-protein-dependent transport system permease family.</text>
</comment>
<dbReference type="InterPro" id="IPR035906">
    <property type="entry name" value="MetI-like_sf"/>
</dbReference>
<dbReference type="Gene3D" id="1.10.3720.10">
    <property type="entry name" value="MetI-like"/>
    <property type="match status" value="1"/>
</dbReference>